<dbReference type="RefSeq" id="WP_078434031.1">
    <property type="nucleotide sequence ID" value="NZ_JAOYEY010000032.1"/>
</dbReference>
<dbReference type="EMBL" id="JAOYEY010000032">
    <property type="protein sequence ID" value="MCV9885570.1"/>
    <property type="molecule type" value="Genomic_DNA"/>
</dbReference>
<name>A0ABT3DES7_9BACI</name>
<sequence>MAVVHFVEENTVLLCQLLNHVPSEDDAVKIKGRKGKVLSVKTIEDLVQVNVVLEKKVKNQPLGNDKKKKR</sequence>
<accession>A0ABT3DES7</accession>
<organism evidence="1 2">
    <name type="scientific">Metabacillus halosaccharovorans</name>
    <dbReference type="NCBI Taxonomy" id="930124"/>
    <lineage>
        <taxon>Bacteria</taxon>
        <taxon>Bacillati</taxon>
        <taxon>Bacillota</taxon>
        <taxon>Bacilli</taxon>
        <taxon>Bacillales</taxon>
        <taxon>Bacillaceae</taxon>
        <taxon>Metabacillus</taxon>
    </lineage>
</organism>
<proteinExistence type="predicted"/>
<dbReference type="Proteomes" id="UP001526147">
    <property type="component" value="Unassembled WGS sequence"/>
</dbReference>
<gene>
    <name evidence="1" type="ORF">OIH86_07880</name>
</gene>
<protein>
    <recommendedName>
        <fullName evidence="3">Preprotein translocase subunit SecA</fullName>
    </recommendedName>
</protein>
<comment type="caution">
    <text evidence="1">The sequence shown here is derived from an EMBL/GenBank/DDBJ whole genome shotgun (WGS) entry which is preliminary data.</text>
</comment>
<evidence type="ECO:0000313" key="2">
    <source>
        <dbReference type="Proteomes" id="UP001526147"/>
    </source>
</evidence>
<reference evidence="1 2" key="1">
    <citation type="submission" date="2022-10" db="EMBL/GenBank/DDBJ databases">
        <title>Draft genome assembly of moderately radiation resistant bacterium Metabacillus halosaccharovorans.</title>
        <authorList>
            <person name="Pal S."/>
            <person name="Gopinathan A."/>
        </authorList>
    </citation>
    <scope>NUCLEOTIDE SEQUENCE [LARGE SCALE GENOMIC DNA]</scope>
    <source>
        <strain evidence="1 2">VITHBRA001</strain>
    </source>
</reference>
<evidence type="ECO:0008006" key="3">
    <source>
        <dbReference type="Google" id="ProtNLM"/>
    </source>
</evidence>
<keyword evidence="2" id="KW-1185">Reference proteome</keyword>
<evidence type="ECO:0000313" key="1">
    <source>
        <dbReference type="EMBL" id="MCV9885570.1"/>
    </source>
</evidence>